<gene>
    <name evidence="1" type="ORF">E4K67_13395</name>
</gene>
<dbReference type="AlphaFoldDB" id="A0A4Z0R5J3"/>
<sequence>MFYHQRHHHAHGFLFILSLMAAFLLGRKSEQYGFTIISRGCGCNGDLDDEMDMMDDPNVSTPSYPR</sequence>
<keyword evidence="2" id="KW-1185">Reference proteome</keyword>
<dbReference type="RefSeq" id="WP_135547483.1">
    <property type="nucleotide sequence ID" value="NZ_SPQQ01000004.1"/>
</dbReference>
<proteinExistence type="predicted"/>
<name>A0A4Z0R5J3_9FIRM</name>
<evidence type="ECO:0000313" key="2">
    <source>
        <dbReference type="Proteomes" id="UP000298460"/>
    </source>
</evidence>
<accession>A0A4Z0R5J3</accession>
<dbReference type="Proteomes" id="UP000298460">
    <property type="component" value="Unassembled WGS sequence"/>
</dbReference>
<organism evidence="1 2">
    <name type="scientific">Desulfosporosinus fructosivorans</name>
    <dbReference type="NCBI Taxonomy" id="2018669"/>
    <lineage>
        <taxon>Bacteria</taxon>
        <taxon>Bacillati</taxon>
        <taxon>Bacillota</taxon>
        <taxon>Clostridia</taxon>
        <taxon>Eubacteriales</taxon>
        <taxon>Desulfitobacteriaceae</taxon>
        <taxon>Desulfosporosinus</taxon>
    </lineage>
</organism>
<evidence type="ECO:0000313" key="1">
    <source>
        <dbReference type="EMBL" id="TGE37709.1"/>
    </source>
</evidence>
<reference evidence="1 2" key="1">
    <citation type="submission" date="2019-03" db="EMBL/GenBank/DDBJ databases">
        <title>Draft Genome Sequence of Desulfosporosinus fructosivorans Strain 63.6F, Isolated from Marine Sediment in the Baltic Sea.</title>
        <authorList>
            <person name="Hausmann B."/>
            <person name="Vandieken V."/>
            <person name="Pjevac P."/>
            <person name="Schreck K."/>
            <person name="Herbold C.W."/>
            <person name="Loy A."/>
        </authorList>
    </citation>
    <scope>NUCLEOTIDE SEQUENCE [LARGE SCALE GENOMIC DNA]</scope>
    <source>
        <strain evidence="1 2">63.6F</strain>
    </source>
</reference>
<dbReference type="OrthoDB" id="1799374at2"/>
<dbReference type="EMBL" id="SPQQ01000004">
    <property type="protein sequence ID" value="TGE37709.1"/>
    <property type="molecule type" value="Genomic_DNA"/>
</dbReference>
<protein>
    <submittedName>
        <fullName evidence="1">Uncharacterized protein</fullName>
    </submittedName>
</protein>
<comment type="caution">
    <text evidence="1">The sequence shown here is derived from an EMBL/GenBank/DDBJ whole genome shotgun (WGS) entry which is preliminary data.</text>
</comment>